<dbReference type="EMBL" id="JAWJAY010000001">
    <property type="protein sequence ID" value="MDV2884275.1"/>
    <property type="molecule type" value="Genomic_DNA"/>
</dbReference>
<evidence type="ECO:0000313" key="11">
    <source>
        <dbReference type="Proteomes" id="UP001285636"/>
    </source>
</evidence>
<dbReference type="PANTHER" id="PTHR35789">
    <property type="entry name" value="SPORE GERMINATION PROTEIN B3"/>
    <property type="match status" value="1"/>
</dbReference>
<dbReference type="Gene3D" id="3.30.300.210">
    <property type="entry name" value="Nutrient germinant receptor protein C, domain 3"/>
    <property type="match status" value="1"/>
</dbReference>
<proteinExistence type="inferred from homology"/>
<dbReference type="PANTHER" id="PTHR35789:SF1">
    <property type="entry name" value="SPORE GERMINATION PROTEIN B3"/>
    <property type="match status" value="1"/>
</dbReference>
<dbReference type="Proteomes" id="UP001285636">
    <property type="component" value="Unassembled WGS sequence"/>
</dbReference>
<keyword evidence="5" id="KW-0472">Membrane</keyword>
<dbReference type="GO" id="GO:0009847">
    <property type="term" value="P:spore germination"/>
    <property type="evidence" value="ECO:0007669"/>
    <property type="project" value="InterPro"/>
</dbReference>
<dbReference type="InterPro" id="IPR057336">
    <property type="entry name" value="GerAC_N"/>
</dbReference>
<dbReference type="AlphaFoldDB" id="A0AAJ2KWF2"/>
<dbReference type="PROSITE" id="PS51257">
    <property type="entry name" value="PROKAR_LIPOPROTEIN"/>
    <property type="match status" value="1"/>
</dbReference>
<dbReference type="InterPro" id="IPR046953">
    <property type="entry name" value="Spore_GerAC-like_C"/>
</dbReference>
<comment type="similarity">
    <text evidence="2">Belongs to the GerABKC lipoprotein family.</text>
</comment>
<dbReference type="NCBIfam" id="TIGR02887">
    <property type="entry name" value="spore_ger_x_C"/>
    <property type="match status" value="1"/>
</dbReference>
<name>A0AAJ2KWF2_ALKPS</name>
<dbReference type="RefSeq" id="WP_289236326.1">
    <property type="nucleotide sequence ID" value="NZ_CP117835.1"/>
</dbReference>
<evidence type="ECO:0000313" key="10">
    <source>
        <dbReference type="EMBL" id="MDV2884275.1"/>
    </source>
</evidence>
<reference evidence="10" key="1">
    <citation type="submission" date="2023-10" db="EMBL/GenBank/DDBJ databases">
        <title>Screening of Alkalihalophilus pseudofirmusBZ-TG-HK211 and Its Alleviation of Salt Stress on Rapeseed Growth.</title>
        <authorList>
            <person name="Zhao B."/>
            <person name="Guo T."/>
        </authorList>
    </citation>
    <scope>NUCLEOTIDE SEQUENCE</scope>
    <source>
        <strain evidence="10">BZ-TG-HK211</strain>
    </source>
</reference>
<protein>
    <submittedName>
        <fullName evidence="10">Ger(X)C family spore germination protein</fullName>
    </submittedName>
</protein>
<keyword evidence="6" id="KW-0564">Palmitate</keyword>
<evidence type="ECO:0000259" key="9">
    <source>
        <dbReference type="Pfam" id="PF25198"/>
    </source>
</evidence>
<dbReference type="Pfam" id="PF25198">
    <property type="entry name" value="Spore_GerAC_N"/>
    <property type="match status" value="1"/>
</dbReference>
<feature type="domain" description="Spore germination GerAC-like C-terminal" evidence="8">
    <location>
        <begin position="199"/>
        <end position="363"/>
    </location>
</feature>
<gene>
    <name evidence="10" type="ORF">RYX45_03730</name>
</gene>
<keyword evidence="7" id="KW-0449">Lipoprotein</keyword>
<keyword evidence="4" id="KW-0732">Signal</keyword>
<evidence type="ECO:0000256" key="4">
    <source>
        <dbReference type="ARBA" id="ARBA00022729"/>
    </source>
</evidence>
<evidence type="ECO:0000256" key="6">
    <source>
        <dbReference type="ARBA" id="ARBA00023139"/>
    </source>
</evidence>
<dbReference type="Pfam" id="PF05504">
    <property type="entry name" value="Spore_GerAC"/>
    <property type="match status" value="1"/>
</dbReference>
<organism evidence="10 11">
    <name type="scientific">Alkalihalophilus pseudofirmus</name>
    <name type="common">Bacillus pseudofirmus</name>
    <dbReference type="NCBI Taxonomy" id="79885"/>
    <lineage>
        <taxon>Bacteria</taxon>
        <taxon>Bacillati</taxon>
        <taxon>Bacillota</taxon>
        <taxon>Bacilli</taxon>
        <taxon>Bacillales</taxon>
        <taxon>Bacillaceae</taxon>
        <taxon>Alkalihalophilus</taxon>
    </lineage>
</organism>
<evidence type="ECO:0000256" key="7">
    <source>
        <dbReference type="ARBA" id="ARBA00023288"/>
    </source>
</evidence>
<evidence type="ECO:0000259" key="8">
    <source>
        <dbReference type="Pfam" id="PF05504"/>
    </source>
</evidence>
<keyword evidence="3" id="KW-0309">Germination</keyword>
<comment type="subcellular location">
    <subcellularLocation>
        <location evidence="1">Membrane</location>
        <topology evidence="1">Lipid-anchor</topology>
    </subcellularLocation>
</comment>
<sequence>MRKRLLCNLFLLLFILSGCIETRIIDEIAVIRTVAFDTDGEQNLSMTVSFPIFLEQGQENIQERDIITADAETVKGARILLTEKSQKPLEFGQLNVVLIGEELATKGVEEAIDSLYRDASVGNRITLALVKGRAQDIVEANLGGGEQTGVYLSDLVQQNMETNTIPATNMHEFLFSLYNDARDPFLPVLAIENDRVGITGTALFKDDKYIRTLTLDDSFILKLMTTPTKRVSRQFYVQTGDQQAVVVLEKIFSNRKRSIDKTGPYPKYTIEIDLQAEIIDYTGKMNLDEDDLIADIETQIEEKISTRGKALLEQFRDEGVDPVAVGEKFRSTTRDWKPEQWETEIYQTMEFDVKTNVEILSSGAIE</sequence>
<evidence type="ECO:0000256" key="3">
    <source>
        <dbReference type="ARBA" id="ARBA00022544"/>
    </source>
</evidence>
<dbReference type="InterPro" id="IPR038501">
    <property type="entry name" value="Spore_GerAC_C_sf"/>
</dbReference>
<evidence type="ECO:0000256" key="1">
    <source>
        <dbReference type="ARBA" id="ARBA00004635"/>
    </source>
</evidence>
<feature type="domain" description="Spore germination protein N-terminal" evidence="9">
    <location>
        <begin position="23"/>
        <end position="190"/>
    </location>
</feature>
<evidence type="ECO:0000256" key="5">
    <source>
        <dbReference type="ARBA" id="ARBA00023136"/>
    </source>
</evidence>
<dbReference type="GO" id="GO:0016020">
    <property type="term" value="C:membrane"/>
    <property type="evidence" value="ECO:0007669"/>
    <property type="project" value="UniProtKB-SubCell"/>
</dbReference>
<comment type="caution">
    <text evidence="10">The sequence shown here is derived from an EMBL/GenBank/DDBJ whole genome shotgun (WGS) entry which is preliminary data.</text>
</comment>
<dbReference type="InterPro" id="IPR008844">
    <property type="entry name" value="Spore_GerAC-like"/>
</dbReference>
<evidence type="ECO:0000256" key="2">
    <source>
        <dbReference type="ARBA" id="ARBA00007886"/>
    </source>
</evidence>
<accession>A0AAJ2KWF2</accession>